<dbReference type="STRING" id="1265313.HRUBRA_01427"/>
<dbReference type="Gene3D" id="3.40.50.720">
    <property type="entry name" value="NAD(P)-binding Rossmann-like Domain"/>
    <property type="match status" value="1"/>
</dbReference>
<proteinExistence type="inferred from homology"/>
<dbReference type="FunFam" id="3.40.50.720:FF:000084">
    <property type="entry name" value="Short-chain dehydrogenase reductase"/>
    <property type="match status" value="1"/>
</dbReference>
<dbReference type="PANTHER" id="PTHR43975">
    <property type="entry name" value="ZGC:101858"/>
    <property type="match status" value="1"/>
</dbReference>
<evidence type="ECO:0000256" key="1">
    <source>
        <dbReference type="ARBA" id="ARBA00006484"/>
    </source>
</evidence>
<comment type="similarity">
    <text evidence="1">Belongs to the short-chain dehydrogenases/reductases (SDR) family.</text>
</comment>
<gene>
    <name evidence="2" type="ORF">HRUBRA_01427</name>
</gene>
<dbReference type="InterPro" id="IPR036291">
    <property type="entry name" value="NAD(P)-bd_dom_sf"/>
</dbReference>
<dbReference type="AlphaFoldDB" id="A0A095VR29"/>
<comment type="caution">
    <text evidence="2">The sequence shown here is derived from an EMBL/GenBank/DDBJ whole genome shotgun (WGS) entry which is preliminary data.</text>
</comment>
<dbReference type="PRINTS" id="PR00080">
    <property type="entry name" value="SDRFAMILY"/>
</dbReference>
<keyword evidence="3" id="KW-1185">Reference proteome</keyword>
<dbReference type="PROSITE" id="PS00061">
    <property type="entry name" value="ADH_SHORT"/>
    <property type="match status" value="1"/>
</dbReference>
<dbReference type="OrthoDB" id="9775864at2"/>
<evidence type="ECO:0008006" key="4">
    <source>
        <dbReference type="Google" id="ProtNLM"/>
    </source>
</evidence>
<dbReference type="RefSeq" id="WP_035514822.1">
    <property type="nucleotide sequence ID" value="NZ_KN234751.1"/>
</dbReference>
<reference evidence="2 3" key="1">
    <citation type="journal article" date="2014" name="Genome Announc.">
        <title>Genome Sequence of Gammaproteobacterial Pseudohaliea rubra Type Strain DSM 19751, Isolated from Coastal Seawater of the Mediterranean Sea.</title>
        <authorList>
            <person name="Spring S."/>
            <person name="Fiebig A."/>
            <person name="Riedel T."/>
            <person name="Goker M."/>
            <person name="Klenk H.P."/>
        </authorList>
    </citation>
    <scope>NUCLEOTIDE SEQUENCE [LARGE SCALE GENOMIC DNA]</scope>
    <source>
        <strain evidence="2 3">DSM 19751</strain>
    </source>
</reference>
<sequence length="253" mass="26323">MSKLAGKSILLTGGGSGLGRGAAAFFAEAGALVTICGRRSERIEAVARQIGDRCRGVAADITRAADREALVAAALEHGGGLDALVNNAGNMYRGPVETLDEDRLLDLFHGNVVAAMMLTGLCTEALAARRGAVIFVGSVHTRRAFPGVSPYAASKGAVEALSRVLAAELGERQIRVNCVLPGAVYTEINQRAGLLDDESARQRLESIAPLHALGRIGTERDIAEAMAYLIGSDWTTGATLEVDGGLGLGLTRD</sequence>
<evidence type="ECO:0000313" key="2">
    <source>
        <dbReference type="EMBL" id="KGE03922.1"/>
    </source>
</evidence>
<dbReference type="Pfam" id="PF13561">
    <property type="entry name" value="adh_short_C2"/>
    <property type="match status" value="1"/>
</dbReference>
<dbReference type="PRINTS" id="PR00081">
    <property type="entry name" value="GDHRDH"/>
</dbReference>
<dbReference type="EMBL" id="AUVB01000042">
    <property type="protein sequence ID" value="KGE03922.1"/>
    <property type="molecule type" value="Genomic_DNA"/>
</dbReference>
<accession>A0A095VR29</accession>
<dbReference type="eggNOG" id="COG1028">
    <property type="taxonomic scope" value="Bacteria"/>
</dbReference>
<dbReference type="Proteomes" id="UP000029640">
    <property type="component" value="Unassembled WGS sequence"/>
</dbReference>
<dbReference type="InterPro" id="IPR002347">
    <property type="entry name" value="SDR_fam"/>
</dbReference>
<dbReference type="SUPFAM" id="SSF51735">
    <property type="entry name" value="NAD(P)-binding Rossmann-fold domains"/>
    <property type="match status" value="1"/>
</dbReference>
<name>A0A095VR29_9GAMM</name>
<protein>
    <recommendedName>
        <fullName evidence="4">3-oxoacyl-[acyl-carrier-protein] reductase</fullName>
    </recommendedName>
</protein>
<dbReference type="CDD" id="cd05233">
    <property type="entry name" value="SDR_c"/>
    <property type="match status" value="1"/>
</dbReference>
<organism evidence="2 3">
    <name type="scientific">Pseudohaliea rubra DSM 19751</name>
    <dbReference type="NCBI Taxonomy" id="1265313"/>
    <lineage>
        <taxon>Bacteria</taxon>
        <taxon>Pseudomonadati</taxon>
        <taxon>Pseudomonadota</taxon>
        <taxon>Gammaproteobacteria</taxon>
        <taxon>Cellvibrionales</taxon>
        <taxon>Halieaceae</taxon>
        <taxon>Pseudohaliea</taxon>
    </lineage>
</organism>
<evidence type="ECO:0000313" key="3">
    <source>
        <dbReference type="Proteomes" id="UP000029640"/>
    </source>
</evidence>
<dbReference type="HOGENOM" id="CLU_010194_2_10_6"/>
<dbReference type="PANTHER" id="PTHR43975:SF2">
    <property type="entry name" value="EG:BACR7A4.14 PROTEIN-RELATED"/>
    <property type="match status" value="1"/>
</dbReference>
<dbReference type="InterPro" id="IPR020904">
    <property type="entry name" value="Sc_DH/Rdtase_CS"/>
</dbReference>